<comment type="caution">
    <text evidence="2">The sequence shown here is derived from an EMBL/GenBank/DDBJ whole genome shotgun (WGS) entry which is preliminary data.</text>
</comment>
<keyword evidence="3" id="KW-1185">Reference proteome</keyword>
<gene>
    <name evidence="2" type="ORF">EI77_01338</name>
</gene>
<dbReference type="InterPro" id="IPR002877">
    <property type="entry name" value="RNA_MeTrfase_FtsJ_dom"/>
</dbReference>
<evidence type="ECO:0000313" key="2">
    <source>
        <dbReference type="EMBL" id="TDU72872.1"/>
    </source>
</evidence>
<dbReference type="Proteomes" id="UP000295662">
    <property type="component" value="Unassembled WGS sequence"/>
</dbReference>
<dbReference type="GO" id="GO:0032259">
    <property type="term" value="P:methylation"/>
    <property type="evidence" value="ECO:0007669"/>
    <property type="project" value="UniProtKB-KW"/>
</dbReference>
<dbReference type="RefSeq" id="WP_133793987.1">
    <property type="nucleotide sequence ID" value="NZ_SOCA01000002.1"/>
</dbReference>
<evidence type="ECO:0000313" key="3">
    <source>
        <dbReference type="Proteomes" id="UP000295662"/>
    </source>
</evidence>
<keyword evidence="2" id="KW-0808">Transferase</keyword>
<dbReference type="PANTHER" id="PTHR37524:SF2">
    <property type="entry name" value="RIBOSOMAL RNA METHYLTRANSFERASE FTSJ DOMAIN-CONTAINING PROTEIN"/>
    <property type="match status" value="1"/>
</dbReference>
<organism evidence="2 3">
    <name type="scientific">Prosthecobacter fusiformis</name>
    <dbReference type="NCBI Taxonomy" id="48464"/>
    <lineage>
        <taxon>Bacteria</taxon>
        <taxon>Pseudomonadati</taxon>
        <taxon>Verrucomicrobiota</taxon>
        <taxon>Verrucomicrobiia</taxon>
        <taxon>Verrucomicrobiales</taxon>
        <taxon>Verrucomicrobiaceae</taxon>
        <taxon>Prosthecobacter</taxon>
    </lineage>
</organism>
<evidence type="ECO:0000259" key="1">
    <source>
        <dbReference type="Pfam" id="PF01728"/>
    </source>
</evidence>
<dbReference type="InterPro" id="IPR029063">
    <property type="entry name" value="SAM-dependent_MTases_sf"/>
</dbReference>
<feature type="domain" description="Ribosomal RNA methyltransferase FtsJ" evidence="1">
    <location>
        <begin position="175"/>
        <end position="265"/>
    </location>
</feature>
<dbReference type="SUPFAM" id="SSF53335">
    <property type="entry name" value="S-adenosyl-L-methionine-dependent methyltransferases"/>
    <property type="match status" value="1"/>
</dbReference>
<dbReference type="CDD" id="cd02440">
    <property type="entry name" value="AdoMet_MTases"/>
    <property type="match status" value="1"/>
</dbReference>
<dbReference type="AlphaFoldDB" id="A0A4R7S3A8"/>
<keyword evidence="2" id="KW-0489">Methyltransferase</keyword>
<accession>A0A4R7S3A8</accession>
<dbReference type="Pfam" id="PF01728">
    <property type="entry name" value="FtsJ"/>
    <property type="match status" value="1"/>
</dbReference>
<reference evidence="2 3" key="1">
    <citation type="submission" date="2019-03" db="EMBL/GenBank/DDBJ databases">
        <title>Genomic Encyclopedia of Archaeal and Bacterial Type Strains, Phase II (KMG-II): from individual species to whole genera.</title>
        <authorList>
            <person name="Goeker M."/>
        </authorList>
    </citation>
    <scope>NUCLEOTIDE SEQUENCE [LARGE SCALE GENOMIC DNA]</scope>
    <source>
        <strain evidence="2 3">ATCC 25309</strain>
    </source>
</reference>
<proteinExistence type="predicted"/>
<dbReference type="EMBL" id="SOCA01000002">
    <property type="protein sequence ID" value="TDU72872.1"/>
    <property type="molecule type" value="Genomic_DNA"/>
</dbReference>
<dbReference type="Gene3D" id="3.40.50.150">
    <property type="entry name" value="Vaccinia Virus protein VP39"/>
    <property type="match status" value="1"/>
</dbReference>
<sequence length="337" mass="36919">MLPTFLFATCRFGSEPALKREVAARYAGLLTPAFMRPQLITWKIQGELPPDFRFGGLFAQVAGISLGMAESAAEVPALLSTLSQRPALLHVFPREVPEDGVPEETWARVDALEAELTALLDLPTASAPRPAEYILDVIVGAPGEPMLVGLHQYQPGEFKTAGGLSRMQLPPESPSRAWLKMEQSLIWLGVENELKGRVVLELGSAPGGATLSLLNRGATVYGVDTGAMDERVLAHPQFHHLRVSAGDLQPSMLPDQVDVLVSDINLEPRIICQYVEKFASRLPPLGLILTLKLNSAKVEQELPPLIQKVRHWAPGPVYTRQLPANRREVTLVSWAER</sequence>
<dbReference type="OrthoDB" id="5290747at2"/>
<dbReference type="PANTHER" id="PTHR37524">
    <property type="entry name" value="RIBOSOMAL RNA LARGE SUBUNIT METHYLTRANSFERASE M"/>
    <property type="match status" value="1"/>
</dbReference>
<dbReference type="GO" id="GO:0008168">
    <property type="term" value="F:methyltransferase activity"/>
    <property type="evidence" value="ECO:0007669"/>
    <property type="project" value="UniProtKB-KW"/>
</dbReference>
<protein>
    <submittedName>
        <fullName evidence="2">FtsJ-like methyltransferase</fullName>
    </submittedName>
</protein>
<name>A0A4R7S3A8_9BACT</name>